<evidence type="ECO:0000256" key="1">
    <source>
        <dbReference type="ARBA" id="ARBA00006717"/>
    </source>
</evidence>
<evidence type="ECO:0000313" key="10">
    <source>
        <dbReference type="Proteomes" id="UP000002630"/>
    </source>
</evidence>
<evidence type="ECO:0000256" key="3">
    <source>
        <dbReference type="ARBA" id="ARBA00023152"/>
    </source>
</evidence>
<organism evidence="9 10">
    <name type="scientific">Ectocarpus siliculosus</name>
    <name type="common">Brown alga</name>
    <name type="synonym">Conferva siliculosa</name>
    <dbReference type="NCBI Taxonomy" id="2880"/>
    <lineage>
        <taxon>Eukaryota</taxon>
        <taxon>Sar</taxon>
        <taxon>Stramenopiles</taxon>
        <taxon>Ochrophyta</taxon>
        <taxon>PX clade</taxon>
        <taxon>Phaeophyceae</taxon>
        <taxon>Ectocarpales</taxon>
        <taxon>Ectocarpaceae</taxon>
        <taxon>Ectocarpus</taxon>
    </lineage>
</organism>
<reference evidence="9 10" key="1">
    <citation type="journal article" date="2010" name="Nature">
        <title>The Ectocarpus genome and the independent evolution of multicellularity in brown algae.</title>
        <authorList>
            <person name="Cock J.M."/>
            <person name="Sterck L."/>
            <person name="Rouze P."/>
            <person name="Scornet D."/>
            <person name="Allen A.E."/>
            <person name="Amoutzias G."/>
            <person name="Anthouard V."/>
            <person name="Artiguenave F."/>
            <person name="Aury J.M."/>
            <person name="Badger J.H."/>
            <person name="Beszteri B."/>
            <person name="Billiau K."/>
            <person name="Bonnet E."/>
            <person name="Bothwell J.H."/>
            <person name="Bowler C."/>
            <person name="Boyen C."/>
            <person name="Brownlee C."/>
            <person name="Carrano C.J."/>
            <person name="Charrier B."/>
            <person name="Cho G.Y."/>
            <person name="Coelho S.M."/>
            <person name="Collen J."/>
            <person name="Corre E."/>
            <person name="Da Silva C."/>
            <person name="Delage L."/>
            <person name="Delaroque N."/>
            <person name="Dittami S.M."/>
            <person name="Doulbeau S."/>
            <person name="Elias M."/>
            <person name="Farnham G."/>
            <person name="Gachon C.M."/>
            <person name="Gschloessl B."/>
            <person name="Heesch S."/>
            <person name="Jabbari K."/>
            <person name="Jubin C."/>
            <person name="Kawai H."/>
            <person name="Kimura K."/>
            <person name="Kloareg B."/>
            <person name="Kupper F.C."/>
            <person name="Lang D."/>
            <person name="Le Bail A."/>
            <person name="Leblanc C."/>
            <person name="Lerouge P."/>
            <person name="Lohr M."/>
            <person name="Lopez P.J."/>
            <person name="Martens C."/>
            <person name="Maumus F."/>
            <person name="Michel G."/>
            <person name="Miranda-Saavedra D."/>
            <person name="Morales J."/>
            <person name="Moreau H."/>
            <person name="Motomura T."/>
            <person name="Nagasato C."/>
            <person name="Napoli C.A."/>
            <person name="Nelson D.R."/>
            <person name="Nyvall-Collen P."/>
            <person name="Peters A.F."/>
            <person name="Pommier C."/>
            <person name="Potin P."/>
            <person name="Poulain J."/>
            <person name="Quesneville H."/>
            <person name="Read B."/>
            <person name="Rensing S.A."/>
            <person name="Ritter A."/>
            <person name="Rousvoal S."/>
            <person name="Samanta M."/>
            <person name="Samson G."/>
            <person name="Schroeder D.C."/>
            <person name="Segurens B."/>
            <person name="Strittmatter M."/>
            <person name="Tonon T."/>
            <person name="Tregear J.W."/>
            <person name="Valentin K."/>
            <person name="von Dassow P."/>
            <person name="Yamagishi T."/>
            <person name="Van de Peer Y."/>
            <person name="Wincker P."/>
        </authorList>
    </citation>
    <scope>NUCLEOTIDE SEQUENCE [LARGE SCALE GENOMIC DNA]</scope>
    <source>
        <strain evidence="10">Ec32 / CCAP1310/4</strain>
    </source>
</reference>
<evidence type="ECO:0000256" key="5">
    <source>
        <dbReference type="PIRSR" id="PIRSR613078-1"/>
    </source>
</evidence>
<keyword evidence="10" id="KW-1185">Reference proteome</keyword>
<dbReference type="Proteomes" id="UP000002630">
    <property type="component" value="Linkage Group LG20"/>
</dbReference>
<feature type="binding site" evidence="6">
    <location>
        <position position="80"/>
    </location>
    <ligand>
        <name>substrate</name>
    </ligand>
</feature>
<dbReference type="InterPro" id="IPR029033">
    <property type="entry name" value="His_PPase_superfam"/>
</dbReference>
<dbReference type="STRING" id="2880.D7FIM7"/>
<dbReference type="EMBL" id="FN649745">
    <property type="protein sequence ID" value="CBJ28845.1"/>
    <property type="molecule type" value="Genomic_DNA"/>
</dbReference>
<dbReference type="InParanoid" id="D7FIM7"/>
<feature type="binding site" evidence="6">
    <location>
        <begin position="28"/>
        <end position="35"/>
    </location>
    <ligand>
        <name>substrate</name>
    </ligand>
</feature>
<dbReference type="EC" id="5.4.2.11" evidence="2"/>
<dbReference type="OrthoDB" id="354304at2759"/>
<dbReference type="SMART" id="SM00855">
    <property type="entry name" value="PGAM"/>
    <property type="match status" value="1"/>
</dbReference>
<dbReference type="GO" id="GO:0006096">
    <property type="term" value="P:glycolytic process"/>
    <property type="evidence" value="ECO:0007669"/>
    <property type="project" value="UniProtKB-KW"/>
</dbReference>
<dbReference type="PANTHER" id="PTHR11931">
    <property type="entry name" value="PHOSPHOGLYCERATE MUTASE"/>
    <property type="match status" value="1"/>
</dbReference>
<evidence type="ECO:0000313" key="9">
    <source>
        <dbReference type="EMBL" id="CBJ28845.1"/>
    </source>
</evidence>
<protein>
    <recommendedName>
        <fullName evidence="2">phosphoglycerate mutase (2,3-diphosphoglycerate-dependent)</fullName>
        <ecNumber evidence="2">5.4.2.11</ecNumber>
    </recommendedName>
</protein>
<comment type="similarity">
    <text evidence="1">Belongs to the phosphoglycerate mutase family. BPG-dependent PGAM subfamily.</text>
</comment>
<proteinExistence type="inferred from homology"/>
<dbReference type="HAMAP" id="MF_01039">
    <property type="entry name" value="PGAM_GpmA"/>
    <property type="match status" value="1"/>
</dbReference>
<feature type="site" description="Transition state stabilizer" evidence="7">
    <location>
        <position position="206"/>
    </location>
</feature>
<dbReference type="CDD" id="cd07067">
    <property type="entry name" value="HP_PGM_like"/>
    <property type="match status" value="1"/>
</dbReference>
<feature type="binding site" evidence="6">
    <location>
        <begin position="107"/>
        <end position="110"/>
    </location>
    <ligand>
        <name>substrate</name>
    </ligand>
</feature>
<feature type="binding site" evidence="6">
    <location>
        <position position="118"/>
    </location>
    <ligand>
        <name>substrate</name>
    </ligand>
</feature>
<keyword evidence="4" id="KW-0413">Isomerase</keyword>
<dbReference type="SUPFAM" id="SSF53254">
    <property type="entry name" value="Phosphoglycerate mutase-like"/>
    <property type="match status" value="1"/>
</dbReference>
<sequence>MVTTTDRDHHHLPAPQETTTSHRVVFLRHGESTWNRDDRHIGWTDVPLTEKGEHEALLAGRALRKEGFEFDVVFASVLKRVLKTEHIVMDELDQLWVPEIKDYRLNERHYGDCIGKTKPEAEEAFGKENVALWASSYDVAPHPMSTDGLYYPKDDRRYQHVVDEDGACAIPRTECMKDVSRRVVGYWEEEIAPVVRSGKRVLVAGHANMLKTLLQHLDGIPDDVIVTMKVPRATPIVYDLGADMKPLRSPLPDTLLSAELLSVDGAPARMAAADGEVNAF</sequence>
<feature type="active site" description="Proton donor/acceptor" evidence="5">
    <location>
        <position position="107"/>
    </location>
</feature>
<dbReference type="EMBL" id="FN647890">
    <property type="protein sequence ID" value="CBJ28845.1"/>
    <property type="molecule type" value="Genomic_DNA"/>
</dbReference>
<dbReference type="AlphaFoldDB" id="D7FIM7"/>
<accession>D7FIM7</accession>
<feature type="compositionally biased region" description="Basic and acidic residues" evidence="8">
    <location>
        <begin position="1"/>
        <end position="11"/>
    </location>
</feature>
<dbReference type="InterPro" id="IPR013078">
    <property type="entry name" value="His_Pase_superF_clade-1"/>
</dbReference>
<name>D7FIM7_ECTSI</name>
<keyword evidence="3" id="KW-0324">Glycolysis</keyword>
<dbReference type="OMA" id="GKTGDAN"/>
<dbReference type="InterPro" id="IPR005952">
    <property type="entry name" value="Phosphogly_mut1"/>
</dbReference>
<dbReference type="Pfam" id="PF00300">
    <property type="entry name" value="His_Phos_1"/>
    <property type="match status" value="2"/>
</dbReference>
<gene>
    <name evidence="9" type="ORF">Esi_0122_0047</name>
</gene>
<evidence type="ECO:0000256" key="4">
    <source>
        <dbReference type="ARBA" id="ARBA00023235"/>
    </source>
</evidence>
<evidence type="ECO:0000256" key="8">
    <source>
        <dbReference type="SAM" id="MobiDB-lite"/>
    </source>
</evidence>
<feature type="region of interest" description="Disordered" evidence="8">
    <location>
        <begin position="1"/>
        <end position="21"/>
    </location>
</feature>
<dbReference type="Gene3D" id="3.40.50.1240">
    <property type="entry name" value="Phosphoglycerate mutase-like"/>
    <property type="match status" value="1"/>
</dbReference>
<evidence type="ECO:0000256" key="7">
    <source>
        <dbReference type="PIRSR" id="PIRSR613078-3"/>
    </source>
</evidence>
<dbReference type="eggNOG" id="KOG0235">
    <property type="taxonomic scope" value="Eukaryota"/>
</dbReference>
<feature type="active site" description="Tele-phosphohistidine intermediate" evidence="5">
    <location>
        <position position="29"/>
    </location>
</feature>
<evidence type="ECO:0000256" key="6">
    <source>
        <dbReference type="PIRSR" id="PIRSR613078-2"/>
    </source>
</evidence>
<dbReference type="NCBIfam" id="TIGR01258">
    <property type="entry name" value="pgm_1"/>
    <property type="match status" value="1"/>
</dbReference>
<dbReference type="GO" id="GO:0004619">
    <property type="term" value="F:phosphoglycerate mutase activity"/>
    <property type="evidence" value="ECO:0007669"/>
    <property type="project" value="UniProtKB-EC"/>
</dbReference>
<evidence type="ECO:0000256" key="2">
    <source>
        <dbReference type="ARBA" id="ARBA00012028"/>
    </source>
</evidence>